<gene>
    <name evidence="1" type="ORF">EDS130_LOCUS46741</name>
</gene>
<protein>
    <submittedName>
        <fullName evidence="1">Uncharacterized protein</fullName>
    </submittedName>
</protein>
<dbReference type="Gene3D" id="1.10.600.10">
    <property type="entry name" value="Farnesyl Diphosphate Synthase"/>
    <property type="match status" value="1"/>
</dbReference>
<feature type="non-terminal residue" evidence="1">
    <location>
        <position position="37"/>
    </location>
</feature>
<comment type="caution">
    <text evidence="1">The sequence shown here is derived from an EMBL/GenBank/DDBJ whole genome shotgun (WGS) entry which is preliminary data.</text>
</comment>
<dbReference type="AlphaFoldDB" id="A0A815Y0J5"/>
<dbReference type="EMBL" id="CAJNOJ010003414">
    <property type="protein sequence ID" value="CAF1564147.1"/>
    <property type="molecule type" value="Genomic_DNA"/>
</dbReference>
<sequence length="37" mass="4098">MNYSVTAGGKRLRPLLMMMISDLFNLELKSILPLACG</sequence>
<accession>A0A815Y0J5</accession>
<evidence type="ECO:0000313" key="2">
    <source>
        <dbReference type="Proteomes" id="UP000663852"/>
    </source>
</evidence>
<dbReference type="SUPFAM" id="SSF48576">
    <property type="entry name" value="Terpenoid synthases"/>
    <property type="match status" value="1"/>
</dbReference>
<dbReference type="Proteomes" id="UP000663852">
    <property type="component" value="Unassembled WGS sequence"/>
</dbReference>
<evidence type="ECO:0000313" key="1">
    <source>
        <dbReference type="EMBL" id="CAF1564147.1"/>
    </source>
</evidence>
<dbReference type="OrthoDB" id="6921389at2759"/>
<name>A0A815Y0J5_ADIRI</name>
<reference evidence="1" key="1">
    <citation type="submission" date="2021-02" db="EMBL/GenBank/DDBJ databases">
        <authorList>
            <person name="Nowell W R."/>
        </authorList>
    </citation>
    <scope>NUCLEOTIDE SEQUENCE</scope>
</reference>
<proteinExistence type="predicted"/>
<organism evidence="1 2">
    <name type="scientific">Adineta ricciae</name>
    <name type="common">Rotifer</name>
    <dbReference type="NCBI Taxonomy" id="249248"/>
    <lineage>
        <taxon>Eukaryota</taxon>
        <taxon>Metazoa</taxon>
        <taxon>Spiralia</taxon>
        <taxon>Gnathifera</taxon>
        <taxon>Rotifera</taxon>
        <taxon>Eurotatoria</taxon>
        <taxon>Bdelloidea</taxon>
        <taxon>Adinetida</taxon>
        <taxon>Adinetidae</taxon>
        <taxon>Adineta</taxon>
    </lineage>
</organism>
<dbReference type="InterPro" id="IPR008949">
    <property type="entry name" value="Isoprenoid_synthase_dom_sf"/>
</dbReference>